<dbReference type="OrthoDB" id="4697236at2"/>
<keyword evidence="4" id="KW-1185">Reference proteome</keyword>
<evidence type="ECO:0000256" key="2">
    <source>
        <dbReference type="SAM" id="Phobius"/>
    </source>
</evidence>
<keyword evidence="2" id="KW-1133">Transmembrane helix</keyword>
<dbReference type="Pfam" id="PF11259">
    <property type="entry name" value="DUF3060"/>
    <property type="match status" value="1"/>
</dbReference>
<feature type="region of interest" description="Disordered" evidence="1">
    <location>
        <begin position="1"/>
        <end position="81"/>
    </location>
</feature>
<dbReference type="Proteomes" id="UP000240988">
    <property type="component" value="Unassembled WGS sequence"/>
</dbReference>
<keyword evidence="2" id="KW-0812">Transmembrane</keyword>
<sequence>MESQDDPEKRIRDLERPLADTARASELGADFSRIPPGAHAYPPSPPGPVPPAPPPQYGGPPQYGAPPPYSYGGSPYSTSSPNPGGGNRMWWIVGTIIVVGVLALAGGIAAYASHQLSGVRSIINSSTPTSTAPVTTTPRTTSRSPRPSTSGPSTRSASPSTSPAPAAGAPLDISGIEENKTVACNDNVVTVSGISNTIVITGHCTSLTVSGMKNSVTVDASDSIDASGMNNRVTFHSGAPKVSNSGVDNVVAQG</sequence>
<evidence type="ECO:0000313" key="4">
    <source>
        <dbReference type="Proteomes" id="UP000240988"/>
    </source>
</evidence>
<feature type="transmembrane region" description="Helical" evidence="2">
    <location>
        <begin position="89"/>
        <end position="112"/>
    </location>
</feature>
<keyword evidence="2" id="KW-0472">Membrane</keyword>
<name>A0A2U3NNZ3_9MYCO</name>
<dbReference type="EMBL" id="FUFA01000002">
    <property type="protein sequence ID" value="SPM33258.1"/>
    <property type="molecule type" value="Genomic_DNA"/>
</dbReference>
<organism evidence="3 4">
    <name type="scientific">Mycobacterium rhizamassiliense</name>
    <dbReference type="NCBI Taxonomy" id="1841860"/>
    <lineage>
        <taxon>Bacteria</taxon>
        <taxon>Bacillati</taxon>
        <taxon>Actinomycetota</taxon>
        <taxon>Actinomycetes</taxon>
        <taxon>Mycobacteriales</taxon>
        <taxon>Mycobacteriaceae</taxon>
        <taxon>Mycobacterium</taxon>
    </lineage>
</organism>
<evidence type="ECO:0000256" key="1">
    <source>
        <dbReference type="SAM" id="MobiDB-lite"/>
    </source>
</evidence>
<feature type="compositionally biased region" description="Low complexity" evidence="1">
    <location>
        <begin position="125"/>
        <end position="170"/>
    </location>
</feature>
<feature type="compositionally biased region" description="Basic and acidic residues" evidence="1">
    <location>
        <begin position="1"/>
        <end position="18"/>
    </location>
</feature>
<reference evidence="3 4" key="1">
    <citation type="submission" date="2017-01" db="EMBL/GenBank/DDBJ databases">
        <authorList>
            <consortium name="Urmite Genomes"/>
        </authorList>
    </citation>
    <scope>NUCLEOTIDE SEQUENCE [LARGE SCALE GENOMIC DNA]</scope>
    <source>
        <strain evidence="3 4">AB57</strain>
    </source>
</reference>
<dbReference type="RefSeq" id="WP_077086640.1">
    <property type="nucleotide sequence ID" value="NZ_LT721901.1"/>
</dbReference>
<feature type="region of interest" description="Disordered" evidence="1">
    <location>
        <begin position="123"/>
        <end position="171"/>
    </location>
</feature>
<protein>
    <submittedName>
        <fullName evidence="3">Membrane protein</fullName>
    </submittedName>
</protein>
<evidence type="ECO:0000313" key="3">
    <source>
        <dbReference type="EMBL" id="SPM33258.1"/>
    </source>
</evidence>
<feature type="compositionally biased region" description="Pro residues" evidence="1">
    <location>
        <begin position="42"/>
        <end position="69"/>
    </location>
</feature>
<proteinExistence type="predicted"/>
<feature type="compositionally biased region" description="Low complexity" evidence="1">
    <location>
        <begin position="70"/>
        <end position="81"/>
    </location>
</feature>
<dbReference type="AlphaFoldDB" id="A0A2U3NNZ3"/>
<accession>A0A2U3NNZ3</accession>
<dbReference type="InterPro" id="IPR021417">
    <property type="entry name" value="DUF3060"/>
</dbReference>
<dbReference type="STRING" id="1841860.GCA_900157375_01063"/>
<gene>
    <name evidence="3" type="ORF">MRAB57_1062</name>
</gene>